<dbReference type="InterPro" id="IPR053066">
    <property type="entry name" value="ADGR_G7"/>
</dbReference>
<dbReference type="InterPro" id="IPR017981">
    <property type="entry name" value="GPCR_2-like_7TM"/>
</dbReference>
<evidence type="ECO:0000259" key="6">
    <source>
        <dbReference type="PROSITE" id="PS50261"/>
    </source>
</evidence>
<dbReference type="PRINTS" id="PR00249">
    <property type="entry name" value="GPCRSECRETIN"/>
</dbReference>
<dbReference type="InterPro" id="IPR000832">
    <property type="entry name" value="GPCR_2_secretin-like"/>
</dbReference>
<keyword evidence="3 5" id="KW-1133">Transmembrane helix</keyword>
<evidence type="ECO:0000256" key="1">
    <source>
        <dbReference type="ARBA" id="ARBA00004141"/>
    </source>
</evidence>
<comment type="subcellular location">
    <subcellularLocation>
        <location evidence="1">Membrane</location>
        <topology evidence="1">Multi-pass membrane protein</topology>
    </subcellularLocation>
</comment>
<dbReference type="AlphaFoldDB" id="A0A7E6F327"/>
<evidence type="ECO:0000256" key="4">
    <source>
        <dbReference type="ARBA" id="ARBA00023136"/>
    </source>
</evidence>
<keyword evidence="4 5" id="KW-0472">Membrane</keyword>
<feature type="transmembrane region" description="Helical" evidence="5">
    <location>
        <begin position="6"/>
        <end position="23"/>
    </location>
</feature>
<feature type="transmembrane region" description="Helical" evidence="5">
    <location>
        <begin position="67"/>
        <end position="88"/>
    </location>
</feature>
<feature type="transmembrane region" description="Helical" evidence="5">
    <location>
        <begin position="100"/>
        <end position="119"/>
    </location>
</feature>
<feature type="domain" description="G-protein coupled receptors family 2 profile 2" evidence="6">
    <location>
        <begin position="1"/>
        <end position="165"/>
    </location>
</feature>
<evidence type="ECO:0000256" key="3">
    <source>
        <dbReference type="ARBA" id="ARBA00022989"/>
    </source>
</evidence>
<proteinExistence type="predicted"/>
<evidence type="ECO:0000313" key="8">
    <source>
        <dbReference type="RefSeq" id="XP_036361342.1"/>
    </source>
</evidence>
<evidence type="ECO:0000313" key="7">
    <source>
        <dbReference type="Proteomes" id="UP000515154"/>
    </source>
</evidence>
<dbReference type="RefSeq" id="XP_036361342.1">
    <property type="nucleotide sequence ID" value="XM_036505449.1"/>
</dbReference>
<feature type="transmembrane region" description="Helical" evidence="5">
    <location>
        <begin position="139"/>
        <end position="161"/>
    </location>
</feature>
<dbReference type="GO" id="GO:0007166">
    <property type="term" value="P:cell surface receptor signaling pathway"/>
    <property type="evidence" value="ECO:0007669"/>
    <property type="project" value="InterPro"/>
</dbReference>
<organism evidence="7 8">
    <name type="scientific">Octopus sinensis</name>
    <name type="common">East Asian common octopus</name>
    <dbReference type="NCBI Taxonomy" id="2607531"/>
    <lineage>
        <taxon>Eukaryota</taxon>
        <taxon>Metazoa</taxon>
        <taxon>Spiralia</taxon>
        <taxon>Lophotrochozoa</taxon>
        <taxon>Mollusca</taxon>
        <taxon>Cephalopoda</taxon>
        <taxon>Coleoidea</taxon>
        <taxon>Octopodiformes</taxon>
        <taxon>Octopoda</taxon>
        <taxon>Incirrata</taxon>
        <taxon>Octopodidae</taxon>
        <taxon>Octopus</taxon>
    </lineage>
</organism>
<keyword evidence="7" id="KW-1185">Reference proteome</keyword>
<name>A0A7E6F327_9MOLL</name>
<dbReference type="PANTHER" id="PTHR47767">
    <property type="entry name" value="ADHESION G PROTEIN-COUPLED RECEPTOR G7"/>
    <property type="match status" value="1"/>
</dbReference>
<dbReference type="GO" id="GO:0016020">
    <property type="term" value="C:membrane"/>
    <property type="evidence" value="ECO:0007669"/>
    <property type="project" value="UniProtKB-SubCell"/>
</dbReference>
<feature type="transmembrane region" description="Helical" evidence="5">
    <location>
        <begin position="35"/>
        <end position="55"/>
    </location>
</feature>
<protein>
    <submittedName>
        <fullName evidence="8">Adhesion G-protein coupled receptor G7-like</fullName>
    </submittedName>
</protein>
<dbReference type="KEGG" id="osn:118764576"/>
<dbReference type="Pfam" id="PF00002">
    <property type="entry name" value="7tm_2"/>
    <property type="match status" value="1"/>
</dbReference>
<evidence type="ECO:0000256" key="5">
    <source>
        <dbReference type="SAM" id="Phobius"/>
    </source>
</evidence>
<evidence type="ECO:0000256" key="2">
    <source>
        <dbReference type="ARBA" id="ARBA00022692"/>
    </source>
</evidence>
<dbReference type="GO" id="GO:0004930">
    <property type="term" value="F:G protein-coupled receptor activity"/>
    <property type="evidence" value="ECO:0007669"/>
    <property type="project" value="InterPro"/>
</dbReference>
<dbReference type="PROSITE" id="PS50261">
    <property type="entry name" value="G_PROTEIN_RECEP_F2_4"/>
    <property type="match status" value="1"/>
</dbReference>
<keyword evidence="2 5" id="KW-0812">Transmembrane</keyword>
<accession>A0A7E6F327</accession>
<reference evidence="8" key="1">
    <citation type="submission" date="2025-08" db="UniProtKB">
        <authorList>
            <consortium name="RefSeq"/>
        </authorList>
    </citation>
    <scope>IDENTIFICATION</scope>
</reference>
<dbReference type="Proteomes" id="UP000515154">
    <property type="component" value="Linkage group LG8"/>
</dbReference>
<sequence>MTSYIGCGISFVCLILTIIIHVCSKNLRKSTASKILINLCASLAITNLIFLVGMQPYTSKITAACKAVAALLHYFLLTSLMWMAVIVFKTYQSHFIPKSSILSWGLPAVIVTITLAINYTNNYIRIEHAQVCWLSEIPFYAAFLAPVVTILIFNIIMFFSLSCVLSQCKITSCFNTKPEDYVFLEYLVCFSCSDYLGSLQSSLLGKQQKCFRFFSLPSVPFKERLSSYSTVYTRKIPETSSARVYVNKRKRKPVKF</sequence>
<gene>
    <name evidence="8" type="primary">LOC118764576</name>
</gene>
<dbReference type="Gene3D" id="1.20.1070.10">
    <property type="entry name" value="Rhodopsin 7-helix transmembrane proteins"/>
    <property type="match status" value="1"/>
</dbReference>